<dbReference type="Proteomes" id="UP000645257">
    <property type="component" value="Unassembled WGS sequence"/>
</dbReference>
<dbReference type="GO" id="GO:0005737">
    <property type="term" value="C:cytoplasm"/>
    <property type="evidence" value="ECO:0007669"/>
    <property type="project" value="UniProtKB-ARBA"/>
</dbReference>
<gene>
    <name evidence="2" type="ORF">GCM10011289_15980</name>
</gene>
<dbReference type="Pfam" id="PF01243">
    <property type="entry name" value="PNPOx_N"/>
    <property type="match status" value="1"/>
</dbReference>
<reference evidence="2" key="1">
    <citation type="journal article" date="2014" name="Int. J. Syst. Evol. Microbiol.">
        <title>Complete genome sequence of Corynebacterium casei LMG S-19264T (=DSM 44701T), isolated from a smear-ripened cheese.</title>
        <authorList>
            <consortium name="US DOE Joint Genome Institute (JGI-PGF)"/>
            <person name="Walter F."/>
            <person name="Albersmeier A."/>
            <person name="Kalinowski J."/>
            <person name="Ruckert C."/>
        </authorList>
    </citation>
    <scope>NUCLEOTIDE SEQUENCE</scope>
    <source>
        <strain evidence="2">KCTC 32182</strain>
    </source>
</reference>
<feature type="domain" description="Pyridoxamine 5'-phosphate oxidase N-terminal" evidence="1">
    <location>
        <begin position="5"/>
        <end position="131"/>
    </location>
</feature>
<dbReference type="EMBL" id="BMYX01000007">
    <property type="protein sequence ID" value="GGY13470.1"/>
    <property type="molecule type" value="Genomic_DNA"/>
</dbReference>
<reference evidence="2" key="2">
    <citation type="submission" date="2020-09" db="EMBL/GenBank/DDBJ databases">
        <authorList>
            <person name="Sun Q."/>
            <person name="Kim S."/>
        </authorList>
    </citation>
    <scope>NUCLEOTIDE SEQUENCE</scope>
    <source>
        <strain evidence="2">KCTC 32182</strain>
    </source>
</reference>
<name>A0A918U9I4_9NEIS</name>
<dbReference type="InterPro" id="IPR012349">
    <property type="entry name" value="Split_barrel_FMN-bd"/>
</dbReference>
<sequence>MRILSAEIVHLLHALPHGALATHSLTCPGFPYATALPFVPDAFQRPVFLISGLAEHTRNLDADPRSSLLVGPPSGDDAQTGERMTLVGETRAIDAGDAATRRYLRYLPQAEPYLDLGDFRFFRMEPTDIRLIAGFGRMGWRRDAPFDNAPALDENREETLIASLAPGLRADTRLLGIDPWGIDLEREGCRLRIRFDSQAEPEEVDIVARRALDRLPR</sequence>
<proteinExistence type="predicted"/>
<evidence type="ECO:0000313" key="2">
    <source>
        <dbReference type="EMBL" id="GGY13470.1"/>
    </source>
</evidence>
<dbReference type="InterPro" id="IPR011576">
    <property type="entry name" value="Pyridox_Oxase_N"/>
</dbReference>
<organism evidence="2 3">
    <name type="scientific">Paludibacterium paludis</name>
    <dbReference type="NCBI Taxonomy" id="1225769"/>
    <lineage>
        <taxon>Bacteria</taxon>
        <taxon>Pseudomonadati</taxon>
        <taxon>Pseudomonadota</taxon>
        <taxon>Betaproteobacteria</taxon>
        <taxon>Neisseriales</taxon>
        <taxon>Chromobacteriaceae</taxon>
        <taxon>Paludibacterium</taxon>
    </lineage>
</organism>
<keyword evidence="3" id="KW-1185">Reference proteome</keyword>
<protein>
    <submittedName>
        <fullName evidence="2">Pyridoxamine 5'-phosphate oxidase</fullName>
    </submittedName>
</protein>
<dbReference type="PANTHER" id="PTHR13343:SF17">
    <property type="entry name" value="CELLULAR REPRESSOR OF E1A-STIMULATED GENES, ISOFORM A"/>
    <property type="match status" value="1"/>
</dbReference>
<comment type="caution">
    <text evidence="2">The sequence shown here is derived from an EMBL/GenBank/DDBJ whole genome shotgun (WGS) entry which is preliminary data.</text>
</comment>
<evidence type="ECO:0000313" key="3">
    <source>
        <dbReference type="Proteomes" id="UP000645257"/>
    </source>
</evidence>
<dbReference type="RefSeq" id="WP_189533067.1">
    <property type="nucleotide sequence ID" value="NZ_BMYX01000007.1"/>
</dbReference>
<dbReference type="SUPFAM" id="SSF50475">
    <property type="entry name" value="FMN-binding split barrel"/>
    <property type="match status" value="1"/>
</dbReference>
<evidence type="ECO:0000259" key="1">
    <source>
        <dbReference type="Pfam" id="PF01243"/>
    </source>
</evidence>
<accession>A0A918U9I4</accession>
<dbReference type="AlphaFoldDB" id="A0A918U9I4"/>
<dbReference type="Gene3D" id="2.30.110.10">
    <property type="entry name" value="Electron Transport, Fmn-binding Protein, Chain A"/>
    <property type="match status" value="1"/>
</dbReference>
<dbReference type="PANTHER" id="PTHR13343">
    <property type="entry name" value="CREG1 PROTEIN"/>
    <property type="match status" value="1"/>
</dbReference>